<keyword evidence="2" id="KW-0732">Signal</keyword>
<evidence type="ECO:0000313" key="3">
    <source>
        <dbReference type="EMBL" id="ORX75519.1"/>
    </source>
</evidence>
<keyword evidence="4" id="KW-1185">Reference proteome</keyword>
<feature type="chain" id="PRO_5012033544" evidence="2">
    <location>
        <begin position="21"/>
        <end position="155"/>
    </location>
</feature>
<dbReference type="Proteomes" id="UP000193498">
    <property type="component" value="Unassembled WGS sequence"/>
</dbReference>
<protein>
    <submittedName>
        <fullName evidence="3">Uncharacterized protein</fullName>
    </submittedName>
</protein>
<name>A0A1Y1WPP6_9FUNG</name>
<evidence type="ECO:0000256" key="1">
    <source>
        <dbReference type="SAM" id="MobiDB-lite"/>
    </source>
</evidence>
<comment type="caution">
    <text evidence="3">The sequence shown here is derived from an EMBL/GenBank/DDBJ whole genome shotgun (WGS) entry which is preliminary data.</text>
</comment>
<feature type="compositionally biased region" description="Basic and acidic residues" evidence="1">
    <location>
        <begin position="56"/>
        <end position="79"/>
    </location>
</feature>
<reference evidence="3 4" key="1">
    <citation type="submission" date="2016-07" db="EMBL/GenBank/DDBJ databases">
        <title>Pervasive Adenine N6-methylation of Active Genes in Fungi.</title>
        <authorList>
            <consortium name="DOE Joint Genome Institute"/>
            <person name="Mondo S.J."/>
            <person name="Dannebaum R.O."/>
            <person name="Kuo R.C."/>
            <person name="Labutti K."/>
            <person name="Haridas S."/>
            <person name="Kuo A."/>
            <person name="Salamov A."/>
            <person name="Ahrendt S.R."/>
            <person name="Lipzen A."/>
            <person name="Sullivan W."/>
            <person name="Andreopoulos W.B."/>
            <person name="Clum A."/>
            <person name="Lindquist E."/>
            <person name="Daum C."/>
            <person name="Ramamoorthy G.K."/>
            <person name="Gryganskyi A."/>
            <person name="Culley D."/>
            <person name="Magnuson J.K."/>
            <person name="James T.Y."/>
            <person name="O'Malley M.A."/>
            <person name="Stajich J.E."/>
            <person name="Spatafora J.W."/>
            <person name="Visel A."/>
            <person name="Grigoriev I.V."/>
        </authorList>
    </citation>
    <scope>NUCLEOTIDE SEQUENCE [LARGE SCALE GENOMIC DNA]</scope>
    <source>
        <strain evidence="3 4">CBS 931.73</strain>
    </source>
</reference>
<feature type="region of interest" description="Disordered" evidence="1">
    <location>
        <begin position="115"/>
        <end position="155"/>
    </location>
</feature>
<evidence type="ECO:0000256" key="2">
    <source>
        <dbReference type="SAM" id="SignalP"/>
    </source>
</evidence>
<organism evidence="3 4">
    <name type="scientific">Basidiobolus meristosporus CBS 931.73</name>
    <dbReference type="NCBI Taxonomy" id="1314790"/>
    <lineage>
        <taxon>Eukaryota</taxon>
        <taxon>Fungi</taxon>
        <taxon>Fungi incertae sedis</taxon>
        <taxon>Zoopagomycota</taxon>
        <taxon>Entomophthoromycotina</taxon>
        <taxon>Basidiobolomycetes</taxon>
        <taxon>Basidiobolales</taxon>
        <taxon>Basidiobolaceae</taxon>
        <taxon>Basidiobolus</taxon>
    </lineage>
</organism>
<dbReference type="AlphaFoldDB" id="A0A1Y1WPP6"/>
<feature type="compositionally biased region" description="Gly residues" evidence="1">
    <location>
        <begin position="143"/>
        <end position="155"/>
    </location>
</feature>
<gene>
    <name evidence="3" type="ORF">K493DRAFT_364082</name>
</gene>
<sequence>MKYSIAKLLLVISTALTINAIVLERSYDPDYKGMGHGGGDYDNDYDSNGHGRRKKYGDDYDGNGRGRRRYDGDDYDGHGHGRKKHGNDYDGRKKYGGSGRGDALAINTTVLECSYDPDYKGVGHGGGGDYDDEYDAHDHGTRRYGGGGGGDYDDY</sequence>
<dbReference type="EMBL" id="MCFE01001009">
    <property type="protein sequence ID" value="ORX75519.1"/>
    <property type="molecule type" value="Genomic_DNA"/>
</dbReference>
<dbReference type="InParanoid" id="A0A1Y1WPP6"/>
<accession>A0A1Y1WPP6</accession>
<proteinExistence type="predicted"/>
<feature type="signal peptide" evidence="2">
    <location>
        <begin position="1"/>
        <end position="20"/>
    </location>
</feature>
<feature type="region of interest" description="Disordered" evidence="1">
    <location>
        <begin position="37"/>
        <end position="98"/>
    </location>
</feature>
<evidence type="ECO:0000313" key="4">
    <source>
        <dbReference type="Proteomes" id="UP000193498"/>
    </source>
</evidence>